<dbReference type="GeneID" id="30209280"/>
<sequence>MPMVNEERSRSVESSEDDTGRSLPEKRKRRKVNHVTKACDACRTRKARCDGASPKCGPCVDKGADCTYEKADGRKTRRRKGNMRDRLDDLINLLLTGQASTGFLASQQPHPGSPPSPSTTALQAAASIPTSAASCSRTDLSCFNNRVVSPEISSLLSESSTVPTQPSLIVRPHDFQGFMINTMPNSTYLLSSAADTLPSSSVTLLERSCDSQRESLSPTSTPQSVLSTNDRLKRWGTGSHMQFGPTSFWSYAPEASQTSSSSDSISLNPVSDEDTTIDLLPGDWVEWARHLPPDLKITKKVHDTALGLFGAYYAPWCMAADMSAFLRDMELCNLVTREPASRPAPRRTSNYSPLLHNCALHLGVHFNRDVWPELADMMDKLISRHCAGMLIEETDDPNLSTPKALALYAACLNLRNDESAQKSGYIHFGMAFACVQALGVNLKCDHLVASGQITPQDRASRSSSYWTLFQQDVLRAICAGRPFMLRATSDIHLPLIDLAADHELWLSPKPGKTICGYISLRSSVFHWSARLSCLLRQVVEIALSTDTHGANRDFQVTDLLSKLDVWQRDQPLPDPKSHPVPHLLVMHMLYHLTYIYLLRPYFRAPLGITPSAADRCEHAADEISELLKIFDNLHGLSNAVASVIPVIFGMATIRLLILASDSTCSMADGANSLDECIGHMDTIAHTWIEARQALEVIKHLKKEWLPYSNPTGCGAGQTSASSIGDMGGEGDDCDSIGGMAVVNEILQWMSVNGSIDVSSFNLAQRF</sequence>
<evidence type="ECO:0000313" key="11">
    <source>
        <dbReference type="Proteomes" id="UP000092730"/>
    </source>
</evidence>
<dbReference type="PROSITE" id="PS00463">
    <property type="entry name" value="ZN2_CY6_FUNGAL_1"/>
    <property type="match status" value="1"/>
</dbReference>
<dbReference type="PANTHER" id="PTHR31313:SF81">
    <property type="entry name" value="TY1 ENHANCER ACTIVATOR"/>
    <property type="match status" value="1"/>
</dbReference>
<reference evidence="10" key="2">
    <citation type="submission" date="2024-02" db="EMBL/GenBank/DDBJ databases">
        <title>Comparative genomics of Cryptococcus and Kwoniella reveals pathogenesis evolution and contrasting modes of karyotype evolution via chromosome fusion or intercentromeric recombination.</title>
        <authorList>
            <person name="Coelho M.A."/>
            <person name="David-Palma M."/>
            <person name="Shea T."/>
            <person name="Bowers K."/>
            <person name="McGinley-Smith S."/>
            <person name="Mohammad A.W."/>
            <person name="Gnirke A."/>
            <person name="Yurkov A.M."/>
            <person name="Nowrousian M."/>
            <person name="Sun S."/>
            <person name="Cuomo C.A."/>
            <person name="Heitman J."/>
        </authorList>
    </citation>
    <scope>NUCLEOTIDE SEQUENCE</scope>
    <source>
        <strain evidence="10">CBS 10118</strain>
    </source>
</reference>
<dbReference type="GO" id="GO:0000981">
    <property type="term" value="F:DNA-binding transcription factor activity, RNA polymerase II-specific"/>
    <property type="evidence" value="ECO:0007669"/>
    <property type="project" value="InterPro"/>
</dbReference>
<feature type="domain" description="Zn(2)-C6 fungal-type" evidence="9">
    <location>
        <begin position="38"/>
        <end position="68"/>
    </location>
</feature>
<feature type="region of interest" description="Disordered" evidence="8">
    <location>
        <begin position="1"/>
        <end position="32"/>
    </location>
</feature>
<evidence type="ECO:0000256" key="1">
    <source>
        <dbReference type="ARBA" id="ARBA00004123"/>
    </source>
</evidence>
<dbReference type="SUPFAM" id="SSF57701">
    <property type="entry name" value="Zn2/Cys6 DNA-binding domain"/>
    <property type="match status" value="1"/>
</dbReference>
<protein>
    <recommendedName>
        <fullName evidence="9">Zn(2)-C6 fungal-type domain-containing protein</fullName>
    </recommendedName>
</protein>
<gene>
    <name evidence="10" type="ORF">I302_105759</name>
</gene>
<evidence type="ECO:0000256" key="3">
    <source>
        <dbReference type="ARBA" id="ARBA00022833"/>
    </source>
</evidence>
<dbReference type="InterPro" id="IPR051615">
    <property type="entry name" value="Transcr_Regulatory_Elem"/>
</dbReference>
<dbReference type="RefSeq" id="XP_019046141.2">
    <property type="nucleotide sequence ID" value="XM_019191511.2"/>
</dbReference>
<feature type="compositionally biased region" description="Polar residues" evidence="8">
    <location>
        <begin position="214"/>
        <end position="228"/>
    </location>
</feature>
<evidence type="ECO:0000256" key="5">
    <source>
        <dbReference type="ARBA" id="ARBA00023125"/>
    </source>
</evidence>
<dbReference type="AlphaFoldDB" id="A0AAJ8M8K2"/>
<dbReference type="SMART" id="SM00906">
    <property type="entry name" value="Fungal_trans"/>
    <property type="match status" value="1"/>
</dbReference>
<dbReference type="PANTHER" id="PTHR31313">
    <property type="entry name" value="TY1 ENHANCER ACTIVATOR"/>
    <property type="match status" value="1"/>
</dbReference>
<keyword evidence="4" id="KW-0805">Transcription regulation</keyword>
<accession>A0AAJ8M8K2</accession>
<proteinExistence type="predicted"/>
<dbReference type="InterPro" id="IPR001138">
    <property type="entry name" value="Zn2Cys6_DnaBD"/>
</dbReference>
<dbReference type="CDD" id="cd12148">
    <property type="entry name" value="fungal_TF_MHR"/>
    <property type="match status" value="1"/>
</dbReference>
<dbReference type="GO" id="GO:0003677">
    <property type="term" value="F:DNA binding"/>
    <property type="evidence" value="ECO:0007669"/>
    <property type="project" value="UniProtKB-KW"/>
</dbReference>
<dbReference type="Proteomes" id="UP000092730">
    <property type="component" value="Chromosome 4"/>
</dbReference>
<keyword evidence="7" id="KW-0539">Nucleus</keyword>
<keyword evidence="5" id="KW-0238">DNA-binding</keyword>
<dbReference type="InterPro" id="IPR036864">
    <property type="entry name" value="Zn2-C6_fun-type_DNA-bd_sf"/>
</dbReference>
<evidence type="ECO:0000256" key="7">
    <source>
        <dbReference type="ARBA" id="ARBA00023242"/>
    </source>
</evidence>
<evidence type="ECO:0000256" key="6">
    <source>
        <dbReference type="ARBA" id="ARBA00023163"/>
    </source>
</evidence>
<evidence type="ECO:0000259" key="9">
    <source>
        <dbReference type="PROSITE" id="PS50048"/>
    </source>
</evidence>
<dbReference type="Pfam" id="PF00172">
    <property type="entry name" value="Zn_clus"/>
    <property type="match status" value="1"/>
</dbReference>
<dbReference type="InterPro" id="IPR007219">
    <property type="entry name" value="XnlR_reg_dom"/>
</dbReference>
<dbReference type="Gene3D" id="4.10.240.10">
    <property type="entry name" value="Zn(2)-C6 fungal-type DNA-binding domain"/>
    <property type="match status" value="1"/>
</dbReference>
<dbReference type="GO" id="GO:0005634">
    <property type="term" value="C:nucleus"/>
    <property type="evidence" value="ECO:0007669"/>
    <property type="project" value="UniProtKB-SubCell"/>
</dbReference>
<keyword evidence="6" id="KW-0804">Transcription</keyword>
<evidence type="ECO:0000313" key="10">
    <source>
        <dbReference type="EMBL" id="WVW83738.1"/>
    </source>
</evidence>
<dbReference type="KEGG" id="kbi:30209280"/>
<dbReference type="Pfam" id="PF04082">
    <property type="entry name" value="Fungal_trans"/>
    <property type="match status" value="1"/>
</dbReference>
<evidence type="ECO:0000256" key="8">
    <source>
        <dbReference type="SAM" id="MobiDB-lite"/>
    </source>
</evidence>
<feature type="region of interest" description="Disordered" evidence="8">
    <location>
        <begin position="208"/>
        <end position="228"/>
    </location>
</feature>
<evidence type="ECO:0000256" key="2">
    <source>
        <dbReference type="ARBA" id="ARBA00022723"/>
    </source>
</evidence>
<dbReference type="GO" id="GO:0008270">
    <property type="term" value="F:zinc ion binding"/>
    <property type="evidence" value="ECO:0007669"/>
    <property type="project" value="InterPro"/>
</dbReference>
<evidence type="ECO:0000256" key="4">
    <source>
        <dbReference type="ARBA" id="ARBA00023015"/>
    </source>
</evidence>
<name>A0AAJ8M8K2_9TREE</name>
<dbReference type="CDD" id="cd00067">
    <property type="entry name" value="GAL4"/>
    <property type="match status" value="1"/>
</dbReference>
<dbReference type="PROSITE" id="PS50048">
    <property type="entry name" value="ZN2_CY6_FUNGAL_2"/>
    <property type="match status" value="1"/>
</dbReference>
<dbReference type="GO" id="GO:0006351">
    <property type="term" value="P:DNA-templated transcription"/>
    <property type="evidence" value="ECO:0007669"/>
    <property type="project" value="InterPro"/>
</dbReference>
<dbReference type="SMART" id="SM00066">
    <property type="entry name" value="GAL4"/>
    <property type="match status" value="1"/>
</dbReference>
<comment type="subcellular location">
    <subcellularLocation>
        <location evidence="1">Nucleus</location>
    </subcellularLocation>
</comment>
<keyword evidence="3" id="KW-0862">Zinc</keyword>
<dbReference type="EMBL" id="CP144544">
    <property type="protein sequence ID" value="WVW83738.1"/>
    <property type="molecule type" value="Genomic_DNA"/>
</dbReference>
<feature type="compositionally biased region" description="Basic and acidic residues" evidence="8">
    <location>
        <begin position="1"/>
        <end position="25"/>
    </location>
</feature>
<reference evidence="10" key="1">
    <citation type="submission" date="2013-07" db="EMBL/GenBank/DDBJ databases">
        <authorList>
            <consortium name="The Broad Institute Genome Sequencing Platform"/>
            <person name="Cuomo C."/>
            <person name="Litvintseva A."/>
            <person name="Chen Y."/>
            <person name="Heitman J."/>
            <person name="Sun S."/>
            <person name="Springer D."/>
            <person name="Dromer F."/>
            <person name="Young S.K."/>
            <person name="Zeng Q."/>
            <person name="Gargeya S."/>
            <person name="Fitzgerald M."/>
            <person name="Abouelleil A."/>
            <person name="Alvarado L."/>
            <person name="Berlin A.M."/>
            <person name="Chapman S.B."/>
            <person name="Dewar J."/>
            <person name="Goldberg J."/>
            <person name="Griggs A."/>
            <person name="Gujja S."/>
            <person name="Hansen M."/>
            <person name="Howarth C."/>
            <person name="Imamovic A."/>
            <person name="Larimer J."/>
            <person name="McCowan C."/>
            <person name="Murphy C."/>
            <person name="Pearson M."/>
            <person name="Priest M."/>
            <person name="Roberts A."/>
            <person name="Saif S."/>
            <person name="Shea T."/>
            <person name="Sykes S."/>
            <person name="Wortman J."/>
            <person name="Nusbaum C."/>
            <person name="Birren B."/>
        </authorList>
    </citation>
    <scope>NUCLEOTIDE SEQUENCE</scope>
    <source>
        <strain evidence="10">CBS 10118</strain>
    </source>
</reference>
<keyword evidence="2" id="KW-0479">Metal-binding</keyword>
<keyword evidence="11" id="KW-1185">Reference proteome</keyword>
<organism evidence="10 11">
    <name type="scientific">Kwoniella bestiolae CBS 10118</name>
    <dbReference type="NCBI Taxonomy" id="1296100"/>
    <lineage>
        <taxon>Eukaryota</taxon>
        <taxon>Fungi</taxon>
        <taxon>Dikarya</taxon>
        <taxon>Basidiomycota</taxon>
        <taxon>Agaricomycotina</taxon>
        <taxon>Tremellomycetes</taxon>
        <taxon>Tremellales</taxon>
        <taxon>Cryptococcaceae</taxon>
        <taxon>Kwoniella</taxon>
    </lineage>
</organism>